<organism evidence="6 7">
    <name type="scientific">Stentor coeruleus</name>
    <dbReference type="NCBI Taxonomy" id="5963"/>
    <lineage>
        <taxon>Eukaryota</taxon>
        <taxon>Sar</taxon>
        <taxon>Alveolata</taxon>
        <taxon>Ciliophora</taxon>
        <taxon>Postciliodesmatophora</taxon>
        <taxon>Heterotrichea</taxon>
        <taxon>Heterotrichida</taxon>
        <taxon>Stentoridae</taxon>
        <taxon>Stentor</taxon>
    </lineage>
</organism>
<evidence type="ECO:0000256" key="1">
    <source>
        <dbReference type="ARBA" id="ARBA00023015"/>
    </source>
</evidence>
<dbReference type="OrthoDB" id="118550at2759"/>
<dbReference type="Proteomes" id="UP000187209">
    <property type="component" value="Unassembled WGS sequence"/>
</dbReference>
<keyword evidence="3" id="KW-0539">Nucleus</keyword>
<keyword evidence="1" id="KW-0805">Transcription regulation</keyword>
<protein>
    <submittedName>
        <fullName evidence="6">Uncharacterized protein</fullName>
    </submittedName>
</protein>
<evidence type="ECO:0000259" key="5">
    <source>
        <dbReference type="PROSITE" id="PS51293"/>
    </source>
</evidence>
<evidence type="ECO:0000313" key="7">
    <source>
        <dbReference type="Proteomes" id="UP000187209"/>
    </source>
</evidence>
<name>A0A1R2ARJ3_9CILI</name>
<feature type="domain" description="SANT" evidence="5">
    <location>
        <begin position="237"/>
        <end position="272"/>
    </location>
</feature>
<comment type="caution">
    <text evidence="6">The sequence shown here is derived from an EMBL/GenBank/DDBJ whole genome shotgun (WGS) entry which is preliminary data.</text>
</comment>
<evidence type="ECO:0000259" key="4">
    <source>
        <dbReference type="PROSITE" id="PS50934"/>
    </source>
</evidence>
<dbReference type="FunFam" id="1.10.10.10:FF:000020">
    <property type="entry name" value="SWI/SNF complex subunit SMARCC2 isoform c"/>
    <property type="match status" value="1"/>
</dbReference>
<reference evidence="6 7" key="1">
    <citation type="submission" date="2016-11" db="EMBL/GenBank/DDBJ databases">
        <title>The macronuclear genome of Stentor coeruleus: a giant cell with tiny introns.</title>
        <authorList>
            <person name="Slabodnick M."/>
            <person name="Ruby J.G."/>
            <person name="Reiff S.B."/>
            <person name="Swart E.C."/>
            <person name="Gosai S."/>
            <person name="Prabakaran S."/>
            <person name="Witkowska E."/>
            <person name="Larue G.E."/>
            <person name="Fisher S."/>
            <person name="Freeman R.M."/>
            <person name="Gunawardena J."/>
            <person name="Chu W."/>
            <person name="Stover N.A."/>
            <person name="Gregory B.D."/>
            <person name="Nowacki M."/>
            <person name="Derisi J."/>
            <person name="Roy S.W."/>
            <person name="Marshall W.F."/>
            <person name="Sood P."/>
        </authorList>
    </citation>
    <scope>NUCLEOTIDE SEQUENCE [LARGE SCALE GENOMIC DNA]</scope>
    <source>
        <strain evidence="6">WM001</strain>
    </source>
</reference>
<dbReference type="Gene3D" id="1.10.10.10">
    <property type="entry name" value="Winged helix-like DNA-binding domain superfamily/Winged helix DNA-binding domain"/>
    <property type="match status" value="1"/>
</dbReference>
<keyword evidence="2" id="KW-0804">Transcription</keyword>
<dbReference type="SUPFAM" id="SSF46689">
    <property type="entry name" value="Homeodomain-like"/>
    <property type="match status" value="1"/>
</dbReference>
<gene>
    <name evidence="6" type="ORF">SteCoe_35755</name>
</gene>
<dbReference type="Pfam" id="PF04433">
    <property type="entry name" value="SWIRM"/>
    <property type="match status" value="1"/>
</dbReference>
<dbReference type="CDD" id="cd00167">
    <property type="entry name" value="SANT"/>
    <property type="match status" value="1"/>
</dbReference>
<sequence>MSDILVTLVKCEEGYTVEDLPSYSLKPSEFFTSQSSPYFTVEPYDVCPPSSEPLPLSAVPSCSSWFDGAKVHSVEKQSLPEFFCGKYPSKNPTTYMHYRNFMIRTYRENPDQYLTGTACRRALVGDACAIIRIHGFLDKWGLINFLVEPSSRPHPLYQVIVPPRNTRVVRSAEAKWCGYCGDPVYDLWYAHDLLVLCPKCFGEGNFPLILSQDDFVKHRGEHTYTTISTNSSIELFEAVSKYKDDWEKIGKELGRSPAECMWEFAKAPINEITDGKWALRSKDSTSSLCDLSNPLLAEVNTAISTVEVHGVKVHDTISQDLTSINEKIQSFEKSLESLVSAKNSLASLEKFLEKARADFLLHRIHQSKHSQILETPKVFIVKPPKNRSVAPSNL</sequence>
<dbReference type="PROSITE" id="PS50934">
    <property type="entry name" value="SWIRM"/>
    <property type="match status" value="1"/>
</dbReference>
<evidence type="ECO:0000256" key="2">
    <source>
        <dbReference type="ARBA" id="ARBA00023163"/>
    </source>
</evidence>
<accession>A0A1R2ARJ3</accession>
<evidence type="ECO:0000256" key="3">
    <source>
        <dbReference type="ARBA" id="ARBA00023242"/>
    </source>
</evidence>
<dbReference type="AlphaFoldDB" id="A0A1R2ARJ3"/>
<dbReference type="PROSITE" id="PS51293">
    <property type="entry name" value="SANT"/>
    <property type="match status" value="1"/>
</dbReference>
<dbReference type="InterPro" id="IPR007526">
    <property type="entry name" value="SWIRM"/>
</dbReference>
<dbReference type="InterPro" id="IPR036388">
    <property type="entry name" value="WH-like_DNA-bd_sf"/>
</dbReference>
<evidence type="ECO:0000313" key="6">
    <source>
        <dbReference type="EMBL" id="OMJ67163.1"/>
    </source>
</evidence>
<dbReference type="GO" id="GO:0005634">
    <property type="term" value="C:nucleus"/>
    <property type="evidence" value="ECO:0007669"/>
    <property type="project" value="UniProtKB-ARBA"/>
</dbReference>
<feature type="domain" description="SWIRM" evidence="4">
    <location>
        <begin position="57"/>
        <end position="154"/>
    </location>
</feature>
<dbReference type="InterPro" id="IPR001005">
    <property type="entry name" value="SANT/Myb"/>
</dbReference>
<dbReference type="InterPro" id="IPR017884">
    <property type="entry name" value="SANT_dom"/>
</dbReference>
<dbReference type="InterPro" id="IPR009057">
    <property type="entry name" value="Homeodomain-like_sf"/>
</dbReference>
<proteinExistence type="predicted"/>
<dbReference type="EMBL" id="MPUH01001553">
    <property type="protein sequence ID" value="OMJ67163.1"/>
    <property type="molecule type" value="Genomic_DNA"/>
</dbReference>
<keyword evidence="7" id="KW-1185">Reference proteome</keyword>